<reference evidence="4" key="1">
    <citation type="journal article" date="2021" name="Mol. Ecol. Resour.">
        <title>Apolygus lucorum genome provides insights into omnivorousness and mesophyll feeding.</title>
        <authorList>
            <person name="Liu Y."/>
            <person name="Liu H."/>
            <person name="Wang H."/>
            <person name="Huang T."/>
            <person name="Liu B."/>
            <person name="Yang B."/>
            <person name="Yin L."/>
            <person name="Li B."/>
            <person name="Zhang Y."/>
            <person name="Zhang S."/>
            <person name="Jiang F."/>
            <person name="Zhang X."/>
            <person name="Ren Y."/>
            <person name="Wang B."/>
            <person name="Wang S."/>
            <person name="Lu Y."/>
            <person name="Wu K."/>
            <person name="Fan W."/>
            <person name="Wang G."/>
        </authorList>
    </citation>
    <scope>NUCLEOTIDE SEQUENCE</scope>
    <source>
        <strain evidence="4">12Hb</strain>
    </source>
</reference>
<dbReference type="InterPro" id="IPR041698">
    <property type="entry name" value="Methyltransf_25"/>
</dbReference>
<dbReference type="GO" id="GO:0032259">
    <property type="term" value="P:methylation"/>
    <property type="evidence" value="ECO:0007669"/>
    <property type="project" value="UniProtKB-KW"/>
</dbReference>
<organism evidence="4 5">
    <name type="scientific">Apolygus lucorum</name>
    <name type="common">Small green plant bug</name>
    <name type="synonym">Lygocoris lucorum</name>
    <dbReference type="NCBI Taxonomy" id="248454"/>
    <lineage>
        <taxon>Eukaryota</taxon>
        <taxon>Metazoa</taxon>
        <taxon>Ecdysozoa</taxon>
        <taxon>Arthropoda</taxon>
        <taxon>Hexapoda</taxon>
        <taxon>Insecta</taxon>
        <taxon>Pterygota</taxon>
        <taxon>Neoptera</taxon>
        <taxon>Paraneoptera</taxon>
        <taxon>Hemiptera</taxon>
        <taxon>Heteroptera</taxon>
        <taxon>Panheteroptera</taxon>
        <taxon>Cimicomorpha</taxon>
        <taxon>Miridae</taxon>
        <taxon>Mirini</taxon>
        <taxon>Apolygus</taxon>
    </lineage>
</organism>
<sequence>MAKQGSTGMNDAGLYVRFNGMQAKGAEESMEEFSSYFKWGKAEKILDVGCGPGDVTSNILRSYIPDDAKLIGGDISREMVEYATSNFKSDQIMYRILDIENVSWETELEKSYHKIFSFYCFHWIQNQKLAVKNLFRLLKPDGQLFLVFLSKSAVFELYKHLKKNPNWAPYMQDVDNYISIYHNSLDPAEEFKQLLVNHGFTDVKVINQWKSYHFDSLDQLTEAILAVNPFIKRIPEDLLPAYKDDIEKFARQNITQKDGRVETKYRLIVACAAK</sequence>
<keyword evidence="1" id="KW-0489">Methyltransferase</keyword>
<dbReference type="SUPFAM" id="SSF53335">
    <property type="entry name" value="S-adenosyl-L-methionine-dependent methyltransferases"/>
    <property type="match status" value="1"/>
</dbReference>
<dbReference type="Gene3D" id="3.40.50.150">
    <property type="entry name" value="Vaccinia Virus protein VP39"/>
    <property type="match status" value="1"/>
</dbReference>
<gene>
    <name evidence="4" type="ORF">GE061_017012</name>
</gene>
<dbReference type="EMBL" id="WIXP02000007">
    <property type="protein sequence ID" value="KAF6208554.1"/>
    <property type="molecule type" value="Genomic_DNA"/>
</dbReference>
<evidence type="ECO:0000313" key="4">
    <source>
        <dbReference type="EMBL" id="KAF6208554.1"/>
    </source>
</evidence>
<dbReference type="AlphaFoldDB" id="A0A6A4JTF4"/>
<protein>
    <recommendedName>
        <fullName evidence="3">Methyltransferase domain-containing protein</fullName>
    </recommendedName>
</protein>
<evidence type="ECO:0000313" key="5">
    <source>
        <dbReference type="Proteomes" id="UP000466442"/>
    </source>
</evidence>
<dbReference type="CDD" id="cd02440">
    <property type="entry name" value="AdoMet_MTases"/>
    <property type="match status" value="1"/>
</dbReference>
<comment type="caution">
    <text evidence="4">The sequence shown here is derived from an EMBL/GenBank/DDBJ whole genome shotgun (WGS) entry which is preliminary data.</text>
</comment>
<dbReference type="PANTHER" id="PTHR43861:SF1">
    <property type="entry name" value="TRANS-ACONITATE 2-METHYLTRANSFERASE"/>
    <property type="match status" value="1"/>
</dbReference>
<evidence type="ECO:0000256" key="1">
    <source>
        <dbReference type="ARBA" id="ARBA00022603"/>
    </source>
</evidence>
<evidence type="ECO:0000256" key="2">
    <source>
        <dbReference type="ARBA" id="ARBA00022679"/>
    </source>
</evidence>
<proteinExistence type="predicted"/>
<dbReference type="OrthoDB" id="66144at2759"/>
<keyword evidence="2" id="KW-0808">Transferase</keyword>
<dbReference type="Pfam" id="PF13649">
    <property type="entry name" value="Methyltransf_25"/>
    <property type="match status" value="1"/>
</dbReference>
<dbReference type="InterPro" id="IPR029063">
    <property type="entry name" value="SAM-dependent_MTases_sf"/>
</dbReference>
<dbReference type="PANTHER" id="PTHR43861">
    <property type="entry name" value="TRANS-ACONITATE 2-METHYLTRANSFERASE-RELATED"/>
    <property type="match status" value="1"/>
</dbReference>
<accession>A0A6A4JTF4</accession>
<keyword evidence="5" id="KW-1185">Reference proteome</keyword>
<evidence type="ECO:0000259" key="3">
    <source>
        <dbReference type="Pfam" id="PF13649"/>
    </source>
</evidence>
<dbReference type="GO" id="GO:0008168">
    <property type="term" value="F:methyltransferase activity"/>
    <property type="evidence" value="ECO:0007669"/>
    <property type="project" value="UniProtKB-KW"/>
</dbReference>
<feature type="domain" description="Methyltransferase" evidence="3">
    <location>
        <begin position="45"/>
        <end position="142"/>
    </location>
</feature>
<dbReference type="Proteomes" id="UP000466442">
    <property type="component" value="Unassembled WGS sequence"/>
</dbReference>
<name>A0A6A4JTF4_APOLU</name>